<evidence type="ECO:0008006" key="4">
    <source>
        <dbReference type="Google" id="ProtNLM"/>
    </source>
</evidence>
<dbReference type="AlphaFoldDB" id="A0A246F615"/>
<dbReference type="Proteomes" id="UP000198145">
    <property type="component" value="Unassembled WGS sequence"/>
</dbReference>
<dbReference type="eggNOG" id="ENOG50316WT">
    <property type="taxonomic scope" value="Bacteria"/>
</dbReference>
<comment type="caution">
    <text evidence="2">The sequence shown here is derived from an EMBL/GenBank/DDBJ whole genome shotgun (WGS) entry which is preliminary data.</text>
</comment>
<gene>
    <name evidence="2" type="ORF">CEG18_21785</name>
</gene>
<reference evidence="2 3" key="1">
    <citation type="submission" date="2017-06" db="EMBL/GenBank/DDBJ databases">
        <title>Draft genome of Pseudomonas nitroreducens DF05.</title>
        <authorList>
            <person name="Iyer R."/>
        </authorList>
    </citation>
    <scope>NUCLEOTIDE SEQUENCE [LARGE SCALE GENOMIC DNA]</scope>
    <source>
        <strain evidence="2 3">DF05</strain>
    </source>
</reference>
<protein>
    <recommendedName>
        <fullName evidence="4">Lipoprotein</fullName>
    </recommendedName>
</protein>
<evidence type="ECO:0000256" key="1">
    <source>
        <dbReference type="SAM" id="SignalP"/>
    </source>
</evidence>
<feature type="signal peptide" evidence="1">
    <location>
        <begin position="1"/>
        <end position="19"/>
    </location>
</feature>
<evidence type="ECO:0000313" key="2">
    <source>
        <dbReference type="EMBL" id="OWP48654.1"/>
    </source>
</evidence>
<dbReference type="RefSeq" id="WP_017517676.1">
    <property type="nucleotide sequence ID" value="NZ_CP189774.1"/>
</dbReference>
<feature type="chain" id="PRO_5011318056" description="Lipoprotein" evidence="1">
    <location>
        <begin position="20"/>
        <end position="138"/>
    </location>
</feature>
<dbReference type="PROSITE" id="PS51257">
    <property type="entry name" value="PROKAR_LIPOPROTEIN"/>
    <property type="match status" value="1"/>
</dbReference>
<dbReference type="EMBL" id="NJBA01000008">
    <property type="protein sequence ID" value="OWP48654.1"/>
    <property type="molecule type" value="Genomic_DNA"/>
</dbReference>
<keyword evidence="1" id="KW-0732">Signal</keyword>
<dbReference type="STRING" id="46680.GCA_000807755_05962"/>
<accession>A0A246F615</accession>
<proteinExistence type="predicted"/>
<name>A0A246F615_PSENT</name>
<organism evidence="2 3">
    <name type="scientific">Pseudomonas nitroreducens</name>
    <dbReference type="NCBI Taxonomy" id="46680"/>
    <lineage>
        <taxon>Bacteria</taxon>
        <taxon>Pseudomonadati</taxon>
        <taxon>Pseudomonadota</taxon>
        <taxon>Gammaproteobacteria</taxon>
        <taxon>Pseudomonadales</taxon>
        <taxon>Pseudomonadaceae</taxon>
        <taxon>Pseudomonas</taxon>
    </lineage>
</organism>
<sequence length="138" mass="15572">MRALLIPAGLLALSGCSMLMPQPDPNRAWVDLDTNSQSDLAAMEVDNKEWSSTRYFEVDPGSHELRVRFQFQVEPVDIGPVDEALWRDCEMTVQYKEFSAGQRYRLETGSIGFRPWAKLYDAQGGEIARGRERGCAKA</sequence>
<evidence type="ECO:0000313" key="3">
    <source>
        <dbReference type="Proteomes" id="UP000198145"/>
    </source>
</evidence>